<name>A0A1V8M1A0_9GAMM</name>
<dbReference type="GO" id="GO:0006412">
    <property type="term" value="P:translation"/>
    <property type="evidence" value="ECO:0007669"/>
    <property type="project" value="UniProtKB-UniRule"/>
</dbReference>
<dbReference type="OrthoDB" id="9803201at2"/>
<keyword evidence="2 5" id="KW-0689">Ribosomal protein</keyword>
<comment type="similarity">
    <text evidence="1 5">Belongs to the universal ribosomal protein uL4 family.</text>
</comment>
<organism evidence="7 8">
    <name type="scientific">Methyloprofundus sedimenti</name>
    <dbReference type="NCBI Taxonomy" id="1420851"/>
    <lineage>
        <taxon>Bacteria</taxon>
        <taxon>Pseudomonadati</taxon>
        <taxon>Pseudomonadota</taxon>
        <taxon>Gammaproteobacteria</taxon>
        <taxon>Methylococcales</taxon>
        <taxon>Methylococcaceae</taxon>
        <taxon>Methyloprofundus</taxon>
    </lineage>
</organism>
<dbReference type="HAMAP" id="MF_01328_B">
    <property type="entry name" value="Ribosomal_uL4_B"/>
    <property type="match status" value="1"/>
</dbReference>
<keyword evidence="5" id="KW-0699">rRNA-binding</keyword>
<dbReference type="InterPro" id="IPR002136">
    <property type="entry name" value="Ribosomal_uL4"/>
</dbReference>
<evidence type="ECO:0000256" key="4">
    <source>
        <dbReference type="ARBA" id="ARBA00035244"/>
    </source>
</evidence>
<dbReference type="GO" id="GO:0019843">
    <property type="term" value="F:rRNA binding"/>
    <property type="evidence" value="ECO:0007669"/>
    <property type="project" value="UniProtKB-UniRule"/>
</dbReference>
<comment type="function">
    <text evidence="5">One of the primary rRNA binding proteins, this protein initially binds near the 5'-end of the 23S rRNA. It is important during the early stages of 50S assembly. It makes multiple contacts with different domains of the 23S rRNA in the assembled 50S subunit and ribosome.</text>
</comment>
<dbReference type="Gene3D" id="3.40.1370.10">
    <property type="match status" value="1"/>
</dbReference>
<comment type="caution">
    <text evidence="7">The sequence shown here is derived from an EMBL/GenBank/DDBJ whole genome shotgun (WGS) entry which is preliminary data.</text>
</comment>
<evidence type="ECO:0000256" key="6">
    <source>
        <dbReference type="SAM" id="MobiDB-lite"/>
    </source>
</evidence>
<dbReference type="SUPFAM" id="SSF52166">
    <property type="entry name" value="Ribosomal protein L4"/>
    <property type="match status" value="1"/>
</dbReference>
<dbReference type="Proteomes" id="UP000191980">
    <property type="component" value="Unassembled WGS sequence"/>
</dbReference>
<keyword evidence="8" id="KW-1185">Reference proteome</keyword>
<dbReference type="AlphaFoldDB" id="A0A1V8M1A0"/>
<dbReference type="NCBIfam" id="TIGR03953">
    <property type="entry name" value="rplD_bact"/>
    <property type="match status" value="1"/>
</dbReference>
<dbReference type="PANTHER" id="PTHR10746:SF6">
    <property type="entry name" value="LARGE RIBOSOMAL SUBUNIT PROTEIN UL4M"/>
    <property type="match status" value="1"/>
</dbReference>
<protein>
    <recommendedName>
        <fullName evidence="4 5">Large ribosomal subunit protein uL4</fullName>
    </recommendedName>
</protein>
<evidence type="ECO:0000313" key="8">
    <source>
        <dbReference type="Proteomes" id="UP000191980"/>
    </source>
</evidence>
<evidence type="ECO:0000313" key="7">
    <source>
        <dbReference type="EMBL" id="OQK15203.1"/>
    </source>
</evidence>
<dbReference type="Pfam" id="PF00573">
    <property type="entry name" value="Ribosomal_L4"/>
    <property type="match status" value="1"/>
</dbReference>
<keyword evidence="5" id="KW-0694">RNA-binding</keyword>
<dbReference type="GO" id="GO:0003735">
    <property type="term" value="F:structural constituent of ribosome"/>
    <property type="evidence" value="ECO:0007669"/>
    <property type="project" value="InterPro"/>
</dbReference>
<comment type="subunit">
    <text evidence="5">Part of the 50S ribosomal subunit.</text>
</comment>
<comment type="function">
    <text evidence="5">Forms part of the polypeptide exit tunnel.</text>
</comment>
<proteinExistence type="inferred from homology"/>
<keyword evidence="3 5" id="KW-0687">Ribonucleoprotein</keyword>
<dbReference type="EMBL" id="LPUF01000005">
    <property type="protein sequence ID" value="OQK15203.1"/>
    <property type="molecule type" value="Genomic_DNA"/>
</dbReference>
<dbReference type="GO" id="GO:0005840">
    <property type="term" value="C:ribosome"/>
    <property type="evidence" value="ECO:0007669"/>
    <property type="project" value="UniProtKB-KW"/>
</dbReference>
<sequence>MSVKIPALNSADSAGEVEVSADVFGREFNEALIHQLATKAMAGQRSGTKAQKNRAAVSGGGAKPWKQKGAGRARSGTIRSPLWRGGGTTFAAQPRSFDQKLNKKMYRAGIRSILSELLRQNRLVVSSDIMPSTPKTKELVAKLKDLSKSRVLIIADELTENIYLSSRNVANLEITTANELDPVMLIAADSVIATPAALKVIEAQLS</sequence>
<feature type="region of interest" description="Disordered" evidence="6">
    <location>
        <begin position="43"/>
        <end position="78"/>
    </location>
</feature>
<dbReference type="RefSeq" id="WP_080524452.1">
    <property type="nucleotide sequence ID" value="NZ_LPUF01000005.1"/>
</dbReference>
<dbReference type="GO" id="GO:1990904">
    <property type="term" value="C:ribonucleoprotein complex"/>
    <property type="evidence" value="ECO:0007669"/>
    <property type="project" value="UniProtKB-KW"/>
</dbReference>
<dbReference type="InterPro" id="IPR013005">
    <property type="entry name" value="Ribosomal_uL4-like"/>
</dbReference>
<evidence type="ECO:0000256" key="5">
    <source>
        <dbReference type="HAMAP-Rule" id="MF_01328"/>
    </source>
</evidence>
<dbReference type="InterPro" id="IPR023574">
    <property type="entry name" value="Ribosomal_uL4_dom_sf"/>
</dbReference>
<evidence type="ECO:0000256" key="2">
    <source>
        <dbReference type="ARBA" id="ARBA00022980"/>
    </source>
</evidence>
<dbReference type="PANTHER" id="PTHR10746">
    <property type="entry name" value="50S RIBOSOMAL PROTEIN L4"/>
    <property type="match status" value="1"/>
</dbReference>
<evidence type="ECO:0000256" key="1">
    <source>
        <dbReference type="ARBA" id="ARBA00010528"/>
    </source>
</evidence>
<reference evidence="7 8" key="1">
    <citation type="submission" date="2015-12" db="EMBL/GenBank/DDBJ databases">
        <authorList>
            <person name="Shamseldin A."/>
            <person name="Moawad H."/>
            <person name="Abd El-Rahim W.M."/>
            <person name="Sadowsky M.J."/>
        </authorList>
    </citation>
    <scope>NUCLEOTIDE SEQUENCE [LARGE SCALE GENOMIC DNA]</scope>
    <source>
        <strain evidence="7 8">WF1</strain>
    </source>
</reference>
<gene>
    <name evidence="5 7" type="primary">rplD</name>
    <name evidence="7" type="ORF">AU255_18775</name>
</gene>
<evidence type="ECO:0000256" key="3">
    <source>
        <dbReference type="ARBA" id="ARBA00023274"/>
    </source>
</evidence>
<accession>A0A1V8M1A0</accession>
<dbReference type="STRING" id="1420851.AU255_18775"/>